<dbReference type="InterPro" id="IPR036849">
    <property type="entry name" value="Enolase-like_C_sf"/>
</dbReference>
<sequence>MTMLTILSASWSERPVVMRLPFQFGSTEVRETAEAHARVEIEVEGTRVSGRSAQLMVPRWFNKSAEMSNADTIDELRAVVNRAVAEASGLRGTALEVTRELRASLDRALPNTPPLARCFGPALVEMAMIDALCTALGLPFWTAAREDAFGLVRGCPDDLSPADLSRSLAAISAPKALVLRHTVGFDAPLRRQDVGADRPGDGRPVSLDEVIEATGVSAFKIKLKGDPEADHRRLRDIAGLLDAGGDYAVTLDANEQYAPGDFGAFLGALSEDGALARFTSAVRFVEQPFPREIALAAPVVAPLPLIIDESDDAEDAFARALALGWSGTSIKSCKGVLRALINKARADAAGAILSGEDLTCQPGICWLQDAAMMSACGVRDVERNGHHFAGGLQGAPEDERAILLERHDDILTQDADGVALRIAGGRVGIGSLARPGFGW</sequence>
<organism evidence="1 2">
    <name type="scientific">Vannielia litorea</name>
    <dbReference type="NCBI Taxonomy" id="1217970"/>
    <lineage>
        <taxon>Bacteria</taxon>
        <taxon>Pseudomonadati</taxon>
        <taxon>Pseudomonadota</taxon>
        <taxon>Alphaproteobacteria</taxon>
        <taxon>Rhodobacterales</taxon>
        <taxon>Paracoccaceae</taxon>
        <taxon>Vannielia</taxon>
    </lineage>
</organism>
<proteinExistence type="predicted"/>
<name>A0A1N6EYG2_9RHOB</name>
<protein>
    <submittedName>
        <fullName evidence="1">Enolase C-terminal domain-like</fullName>
    </submittedName>
</protein>
<keyword evidence="2" id="KW-1185">Reference proteome</keyword>
<dbReference type="SUPFAM" id="SSF51604">
    <property type="entry name" value="Enolase C-terminal domain-like"/>
    <property type="match status" value="1"/>
</dbReference>
<dbReference type="Proteomes" id="UP000184932">
    <property type="component" value="Unassembled WGS sequence"/>
</dbReference>
<dbReference type="EMBL" id="FSRL01000001">
    <property type="protein sequence ID" value="SIN88059.1"/>
    <property type="molecule type" value="Genomic_DNA"/>
</dbReference>
<dbReference type="RefSeq" id="WP_074255306.1">
    <property type="nucleotide sequence ID" value="NZ_FSRL01000001.1"/>
</dbReference>
<reference evidence="2" key="1">
    <citation type="submission" date="2016-11" db="EMBL/GenBank/DDBJ databases">
        <authorList>
            <person name="Varghese N."/>
            <person name="Submissions S."/>
        </authorList>
    </citation>
    <scope>NUCLEOTIDE SEQUENCE [LARGE SCALE GENOMIC DNA]</scope>
    <source>
        <strain evidence="2">DSM 29440</strain>
    </source>
</reference>
<evidence type="ECO:0000313" key="2">
    <source>
        <dbReference type="Proteomes" id="UP000184932"/>
    </source>
</evidence>
<dbReference type="OrthoDB" id="7809546at2"/>
<accession>A0A1N6EYG2</accession>
<dbReference type="AlphaFoldDB" id="A0A1N6EYG2"/>
<dbReference type="STRING" id="1217970.SAMN05444002_1210"/>
<dbReference type="Gene3D" id="3.20.20.120">
    <property type="entry name" value="Enolase-like C-terminal domain"/>
    <property type="match status" value="1"/>
</dbReference>
<gene>
    <name evidence="1" type="ORF">SAMN05444002_1210</name>
</gene>
<evidence type="ECO:0000313" key="1">
    <source>
        <dbReference type="EMBL" id="SIN88059.1"/>
    </source>
</evidence>